<dbReference type="Gene3D" id="3.30.160.60">
    <property type="entry name" value="Classic Zinc Finger"/>
    <property type="match status" value="1"/>
</dbReference>
<evidence type="ECO:0000256" key="3">
    <source>
        <dbReference type="ARBA" id="ARBA00022771"/>
    </source>
</evidence>
<evidence type="ECO:0000256" key="6">
    <source>
        <dbReference type="PROSITE-ProRule" id="PRU00042"/>
    </source>
</evidence>
<keyword evidence="5" id="KW-0539">Nucleus</keyword>
<dbReference type="Proteomes" id="UP000039865">
    <property type="component" value="Unassembled WGS sequence"/>
</dbReference>
<accession>A0A078ADP2</accession>
<dbReference type="SMART" id="SM00355">
    <property type="entry name" value="ZnF_C2H2"/>
    <property type="match status" value="3"/>
</dbReference>
<evidence type="ECO:0000256" key="4">
    <source>
        <dbReference type="ARBA" id="ARBA00022833"/>
    </source>
</evidence>
<dbReference type="GO" id="GO:0008270">
    <property type="term" value="F:zinc ion binding"/>
    <property type="evidence" value="ECO:0007669"/>
    <property type="project" value="UniProtKB-KW"/>
</dbReference>
<evidence type="ECO:0000256" key="5">
    <source>
        <dbReference type="ARBA" id="ARBA00023242"/>
    </source>
</evidence>
<dbReference type="Pfam" id="PF00096">
    <property type="entry name" value="zf-C2H2"/>
    <property type="match status" value="1"/>
</dbReference>
<dbReference type="GO" id="GO:0000981">
    <property type="term" value="F:DNA-binding transcription factor activity, RNA polymerase II-specific"/>
    <property type="evidence" value="ECO:0007669"/>
    <property type="project" value="TreeGrafter"/>
</dbReference>
<dbReference type="PANTHER" id="PTHR23235">
    <property type="entry name" value="KRUEPPEL-LIKE TRANSCRIPTION FACTOR"/>
    <property type="match status" value="1"/>
</dbReference>
<dbReference type="PROSITE" id="PS00028">
    <property type="entry name" value="ZINC_FINGER_C2H2_1"/>
    <property type="match status" value="2"/>
</dbReference>
<evidence type="ECO:0000259" key="7">
    <source>
        <dbReference type="PROSITE" id="PS50157"/>
    </source>
</evidence>
<dbReference type="PANTHER" id="PTHR23235:SF142">
    <property type="entry name" value="ZINC FINGER PROTEIN 384"/>
    <property type="match status" value="1"/>
</dbReference>
<sequence>MQQPQQNYQPLIWMVPQQQSLQNNYTVQGQNQQISHQKEELRPQLVHQGLTSNSEIFPNMYLQQQHTSENTIIKLPQVAQASQEPVKCSCTCYCSARLNNKQQTQNQEGVQKINEYNNINQARAKQEESSTISNTIDNQEQKYQREADQIRKRLNIADSLQIQIIEGRDITEDQLPRQRFIPKIRTFQWIKVFRQQNKRWLSHFLCQYENCDMMMKKWGNLFDHLRSHSHERPFRCPVNYCGKAFTQKSNLEKHMETHKKSLLRCVTCKNLVQKSKILRHQEQHYFDMEQYGEMDSNTPKIDQSEESD</sequence>
<feature type="domain" description="C2H2-type" evidence="7">
    <location>
        <begin position="204"/>
        <end position="233"/>
    </location>
</feature>
<dbReference type="InterPro" id="IPR036236">
    <property type="entry name" value="Znf_C2H2_sf"/>
</dbReference>
<evidence type="ECO:0000313" key="8">
    <source>
        <dbReference type="EMBL" id="CDW79652.1"/>
    </source>
</evidence>
<evidence type="ECO:0000256" key="1">
    <source>
        <dbReference type="ARBA" id="ARBA00022723"/>
    </source>
</evidence>
<keyword evidence="9" id="KW-1185">Reference proteome</keyword>
<keyword evidence="1" id="KW-0479">Metal-binding</keyword>
<dbReference type="GO" id="GO:0000978">
    <property type="term" value="F:RNA polymerase II cis-regulatory region sequence-specific DNA binding"/>
    <property type="evidence" value="ECO:0007669"/>
    <property type="project" value="TreeGrafter"/>
</dbReference>
<keyword evidence="3 6" id="KW-0863">Zinc-finger</keyword>
<protein>
    <submittedName>
        <fullName evidence="8">Zinc finger protein zxdc</fullName>
    </submittedName>
</protein>
<dbReference type="PROSITE" id="PS50157">
    <property type="entry name" value="ZINC_FINGER_C2H2_2"/>
    <property type="match status" value="2"/>
</dbReference>
<dbReference type="FunFam" id="3.30.160.60:FF:000125">
    <property type="entry name" value="Putative zinc finger protein 143"/>
    <property type="match status" value="1"/>
</dbReference>
<keyword evidence="2" id="KW-0677">Repeat</keyword>
<dbReference type="SUPFAM" id="SSF57667">
    <property type="entry name" value="beta-beta-alpha zinc fingers"/>
    <property type="match status" value="1"/>
</dbReference>
<evidence type="ECO:0000256" key="2">
    <source>
        <dbReference type="ARBA" id="ARBA00022737"/>
    </source>
</evidence>
<reference evidence="8 9" key="1">
    <citation type="submission" date="2014-06" db="EMBL/GenBank/DDBJ databases">
        <authorList>
            <person name="Swart Estienne"/>
        </authorList>
    </citation>
    <scope>NUCLEOTIDE SEQUENCE [LARGE SCALE GENOMIC DNA]</scope>
    <source>
        <strain evidence="8 9">130c</strain>
    </source>
</reference>
<keyword evidence="4" id="KW-0862">Zinc</keyword>
<feature type="domain" description="C2H2-type" evidence="7">
    <location>
        <begin position="234"/>
        <end position="258"/>
    </location>
</feature>
<proteinExistence type="predicted"/>
<dbReference type="EMBL" id="CCKQ01008211">
    <property type="protein sequence ID" value="CDW79652.1"/>
    <property type="molecule type" value="Genomic_DNA"/>
</dbReference>
<organism evidence="8 9">
    <name type="scientific">Stylonychia lemnae</name>
    <name type="common">Ciliate</name>
    <dbReference type="NCBI Taxonomy" id="5949"/>
    <lineage>
        <taxon>Eukaryota</taxon>
        <taxon>Sar</taxon>
        <taxon>Alveolata</taxon>
        <taxon>Ciliophora</taxon>
        <taxon>Intramacronucleata</taxon>
        <taxon>Spirotrichea</taxon>
        <taxon>Stichotrichia</taxon>
        <taxon>Sporadotrichida</taxon>
        <taxon>Oxytrichidae</taxon>
        <taxon>Stylonychinae</taxon>
        <taxon>Stylonychia</taxon>
    </lineage>
</organism>
<dbReference type="AlphaFoldDB" id="A0A078ADP2"/>
<dbReference type="OrthoDB" id="6077919at2759"/>
<name>A0A078ADP2_STYLE</name>
<dbReference type="InterPro" id="IPR013087">
    <property type="entry name" value="Znf_C2H2_type"/>
</dbReference>
<gene>
    <name evidence="8" type="primary">Contig6168.g6596</name>
    <name evidence="8" type="ORF">STYLEM_8643</name>
</gene>
<dbReference type="InParanoid" id="A0A078ADP2"/>
<evidence type="ECO:0000313" key="9">
    <source>
        <dbReference type="Proteomes" id="UP000039865"/>
    </source>
</evidence>